<protein>
    <recommendedName>
        <fullName evidence="4">DUF1328 domain-containing protein</fullName>
    </recommendedName>
</protein>
<keyword evidence="3" id="KW-1185">Reference proteome</keyword>
<gene>
    <name evidence="2" type="ORF">GCM10010430_75650</name>
</gene>
<dbReference type="EMBL" id="BAAATR010000063">
    <property type="protein sequence ID" value="GAA2278528.1"/>
    <property type="molecule type" value="Genomic_DNA"/>
</dbReference>
<name>A0ABN3EZZ2_9ACTN</name>
<keyword evidence="1" id="KW-0472">Membrane</keyword>
<evidence type="ECO:0000313" key="3">
    <source>
        <dbReference type="Proteomes" id="UP001500305"/>
    </source>
</evidence>
<evidence type="ECO:0000313" key="2">
    <source>
        <dbReference type="EMBL" id="GAA2278528.1"/>
    </source>
</evidence>
<proteinExistence type="predicted"/>
<dbReference type="RefSeq" id="WP_344641104.1">
    <property type="nucleotide sequence ID" value="NZ_BAAATR010000063.1"/>
</dbReference>
<sequence length="57" mass="6079">MSTVWILVLLLAAVVLGFIGALAKGLFYLLVVAVVVFVAALVLAGARVRRTGRRPTR</sequence>
<accession>A0ABN3EZZ2</accession>
<comment type="caution">
    <text evidence="2">The sequence shown here is derived from an EMBL/GenBank/DDBJ whole genome shotgun (WGS) entry which is preliminary data.</text>
</comment>
<dbReference type="Proteomes" id="UP001500305">
    <property type="component" value="Unassembled WGS sequence"/>
</dbReference>
<keyword evidence="1" id="KW-1133">Transmembrane helix</keyword>
<organism evidence="2 3">
    <name type="scientific">Kitasatospora cystarginea</name>
    <dbReference type="NCBI Taxonomy" id="58350"/>
    <lineage>
        <taxon>Bacteria</taxon>
        <taxon>Bacillati</taxon>
        <taxon>Actinomycetota</taxon>
        <taxon>Actinomycetes</taxon>
        <taxon>Kitasatosporales</taxon>
        <taxon>Streptomycetaceae</taxon>
        <taxon>Kitasatospora</taxon>
    </lineage>
</organism>
<keyword evidence="1" id="KW-0812">Transmembrane</keyword>
<evidence type="ECO:0000256" key="1">
    <source>
        <dbReference type="SAM" id="Phobius"/>
    </source>
</evidence>
<feature type="transmembrane region" description="Helical" evidence="1">
    <location>
        <begin position="27"/>
        <end position="48"/>
    </location>
</feature>
<reference evidence="2 3" key="1">
    <citation type="journal article" date="2019" name="Int. J. Syst. Evol. Microbiol.">
        <title>The Global Catalogue of Microorganisms (GCM) 10K type strain sequencing project: providing services to taxonomists for standard genome sequencing and annotation.</title>
        <authorList>
            <consortium name="The Broad Institute Genomics Platform"/>
            <consortium name="The Broad Institute Genome Sequencing Center for Infectious Disease"/>
            <person name="Wu L."/>
            <person name="Ma J."/>
        </authorList>
    </citation>
    <scope>NUCLEOTIDE SEQUENCE [LARGE SCALE GENOMIC DNA]</scope>
    <source>
        <strain evidence="2 3">JCM 7356</strain>
    </source>
</reference>
<evidence type="ECO:0008006" key="4">
    <source>
        <dbReference type="Google" id="ProtNLM"/>
    </source>
</evidence>